<organism evidence="6 7">
    <name type="scientific">Pseudonocardia xinjiangensis</name>
    <dbReference type="NCBI Taxonomy" id="75289"/>
    <lineage>
        <taxon>Bacteria</taxon>
        <taxon>Bacillati</taxon>
        <taxon>Actinomycetota</taxon>
        <taxon>Actinomycetes</taxon>
        <taxon>Pseudonocardiales</taxon>
        <taxon>Pseudonocardiaceae</taxon>
        <taxon>Pseudonocardia</taxon>
    </lineage>
</organism>
<evidence type="ECO:0000313" key="7">
    <source>
        <dbReference type="Proteomes" id="UP001296706"/>
    </source>
</evidence>
<gene>
    <name evidence="6" type="ORF">HF577_03505</name>
</gene>
<dbReference type="InterPro" id="IPR044516">
    <property type="entry name" value="UXS-like"/>
</dbReference>
<keyword evidence="7" id="KW-1185">Reference proteome</keyword>
<evidence type="ECO:0000256" key="4">
    <source>
        <dbReference type="ARBA" id="ARBA00023239"/>
    </source>
</evidence>
<keyword evidence="4" id="KW-0456">Lyase</keyword>
<accession>A0ABX1RAD0</accession>
<dbReference type="Pfam" id="PF01370">
    <property type="entry name" value="Epimerase"/>
    <property type="match status" value="1"/>
</dbReference>
<dbReference type="SUPFAM" id="SSF51735">
    <property type="entry name" value="NAD(P)-binding Rossmann-fold domains"/>
    <property type="match status" value="1"/>
</dbReference>
<dbReference type="EMBL" id="JAAXKY010000005">
    <property type="protein sequence ID" value="NMH76178.1"/>
    <property type="molecule type" value="Genomic_DNA"/>
</dbReference>
<reference evidence="6 7" key="1">
    <citation type="submission" date="2020-04" db="EMBL/GenBank/DDBJ databases">
        <authorList>
            <person name="Klaysubun C."/>
            <person name="Duangmal K."/>
            <person name="Lipun K."/>
        </authorList>
    </citation>
    <scope>NUCLEOTIDE SEQUENCE [LARGE SCALE GENOMIC DNA]</scope>
    <source>
        <strain evidence="6 7">JCM 11839</strain>
    </source>
</reference>
<dbReference type="PANTHER" id="PTHR43078:SF6">
    <property type="entry name" value="UDP-GLUCURONIC ACID DECARBOXYLASE 1"/>
    <property type="match status" value="1"/>
</dbReference>
<protein>
    <submittedName>
        <fullName evidence="6">NAD-dependent epimerase/dehydratase family protein</fullName>
    </submittedName>
</protein>
<dbReference type="InterPro" id="IPR036291">
    <property type="entry name" value="NAD(P)-bd_dom_sf"/>
</dbReference>
<dbReference type="Gene3D" id="3.40.50.720">
    <property type="entry name" value="NAD(P)-binding Rossmann-like Domain"/>
    <property type="match status" value="1"/>
</dbReference>
<dbReference type="PANTHER" id="PTHR43078">
    <property type="entry name" value="UDP-GLUCURONIC ACID DECARBOXYLASE-RELATED"/>
    <property type="match status" value="1"/>
</dbReference>
<name>A0ABX1RAD0_9PSEU</name>
<evidence type="ECO:0000259" key="5">
    <source>
        <dbReference type="Pfam" id="PF01370"/>
    </source>
</evidence>
<feature type="domain" description="NAD-dependent epimerase/dehydratase" evidence="5">
    <location>
        <begin position="5"/>
        <end position="247"/>
    </location>
</feature>
<proteinExistence type="predicted"/>
<keyword evidence="3" id="KW-0520">NAD</keyword>
<evidence type="ECO:0000256" key="3">
    <source>
        <dbReference type="ARBA" id="ARBA00023027"/>
    </source>
</evidence>
<dbReference type="InterPro" id="IPR001509">
    <property type="entry name" value="Epimerase_deHydtase"/>
</dbReference>
<comment type="caution">
    <text evidence="6">The sequence shown here is derived from an EMBL/GenBank/DDBJ whole genome shotgun (WGS) entry which is preliminary data.</text>
</comment>
<dbReference type="Proteomes" id="UP001296706">
    <property type="component" value="Unassembled WGS sequence"/>
</dbReference>
<keyword evidence="2" id="KW-0210">Decarboxylase</keyword>
<sequence length="328" mass="36298">MAERVLITGGAGFVGRHLARRLLDDGAEVVVLDDFSRGRADAGPAEGQRRADVVEHDLTRPIPPGLLHGDFDTVYHLAAVVGVRRANENPSHVLRTNVLATLNLLDWCRLTSPATLFLSSTSEVADGAMRMGLAPFPSPEDLPFVLAEPRAPRGSYALGKIVSETLFLQCDSRFRVRIGRYHNIYGPQMGYSHVIPEFIERALSGADPFDIHGDAQTRAFCYIDDAVDATIGLVRLDTADPVIANIGNDREEIKIRDLADRVLALAQARPEIAVYDPPAGSPDRRLPELSELRRRIGYEPKVDLDTGLRATFDWYSRHRRTDADRDGR</sequence>
<evidence type="ECO:0000313" key="6">
    <source>
        <dbReference type="EMBL" id="NMH76178.1"/>
    </source>
</evidence>
<evidence type="ECO:0000256" key="1">
    <source>
        <dbReference type="ARBA" id="ARBA00001911"/>
    </source>
</evidence>
<dbReference type="RefSeq" id="WP_169394251.1">
    <property type="nucleotide sequence ID" value="NZ_BAAAJH010000011.1"/>
</dbReference>
<comment type="cofactor">
    <cofactor evidence="1">
        <name>NAD(+)</name>
        <dbReference type="ChEBI" id="CHEBI:57540"/>
    </cofactor>
</comment>
<evidence type="ECO:0000256" key="2">
    <source>
        <dbReference type="ARBA" id="ARBA00022793"/>
    </source>
</evidence>